<dbReference type="InterPro" id="IPR016032">
    <property type="entry name" value="Sig_transdc_resp-reg_C-effctor"/>
</dbReference>
<evidence type="ECO:0000313" key="7">
    <source>
        <dbReference type="Proteomes" id="UP001432062"/>
    </source>
</evidence>
<dbReference type="InterPro" id="IPR008271">
    <property type="entry name" value="Ser/Thr_kinase_AS"/>
</dbReference>
<dbReference type="SUPFAM" id="SSF56112">
    <property type="entry name" value="Protein kinase-like (PK-like)"/>
    <property type="match status" value="1"/>
</dbReference>
<dbReference type="Pfam" id="PF00931">
    <property type="entry name" value="NB-ARC"/>
    <property type="match status" value="1"/>
</dbReference>
<dbReference type="Gene3D" id="3.40.50.300">
    <property type="entry name" value="P-loop containing nucleotide triphosphate hydrolases"/>
    <property type="match status" value="1"/>
</dbReference>
<accession>A0ABZ1YJL1</accession>
<dbReference type="Gene3D" id="3.30.200.20">
    <property type="entry name" value="Phosphorylase Kinase, domain 1"/>
    <property type="match status" value="1"/>
</dbReference>
<dbReference type="EMBL" id="CP109441">
    <property type="protein sequence ID" value="WUV43233.1"/>
    <property type="molecule type" value="Genomic_DNA"/>
</dbReference>
<dbReference type="InterPro" id="IPR000719">
    <property type="entry name" value="Prot_kinase_dom"/>
</dbReference>
<dbReference type="CDD" id="cd14014">
    <property type="entry name" value="STKc_PknB_like"/>
    <property type="match status" value="1"/>
</dbReference>
<evidence type="ECO:0000256" key="1">
    <source>
        <dbReference type="ARBA" id="ARBA00022741"/>
    </source>
</evidence>
<evidence type="ECO:0000313" key="6">
    <source>
        <dbReference type="EMBL" id="WUV43233.1"/>
    </source>
</evidence>
<dbReference type="InterPro" id="IPR036388">
    <property type="entry name" value="WH-like_DNA-bd_sf"/>
</dbReference>
<evidence type="ECO:0000256" key="3">
    <source>
        <dbReference type="PROSITE-ProRule" id="PRU10141"/>
    </source>
</evidence>
<dbReference type="Pfam" id="PF25872">
    <property type="entry name" value="HTH_77"/>
    <property type="match status" value="1"/>
</dbReference>
<name>A0ABZ1YJL1_9NOCA</name>
<dbReference type="Proteomes" id="UP001432062">
    <property type="component" value="Chromosome"/>
</dbReference>
<dbReference type="SMART" id="SM00220">
    <property type="entry name" value="S_TKc"/>
    <property type="match status" value="1"/>
</dbReference>
<dbReference type="InterPro" id="IPR000792">
    <property type="entry name" value="Tscrpt_reg_LuxR_C"/>
</dbReference>
<evidence type="ECO:0000256" key="2">
    <source>
        <dbReference type="ARBA" id="ARBA00022840"/>
    </source>
</evidence>
<dbReference type="PROSITE" id="PS00108">
    <property type="entry name" value="PROTEIN_KINASE_ST"/>
    <property type="match status" value="1"/>
</dbReference>
<dbReference type="PROSITE" id="PS50043">
    <property type="entry name" value="HTH_LUXR_2"/>
    <property type="match status" value="1"/>
</dbReference>
<dbReference type="PRINTS" id="PR00364">
    <property type="entry name" value="DISEASERSIST"/>
</dbReference>
<dbReference type="InterPro" id="IPR002182">
    <property type="entry name" value="NB-ARC"/>
</dbReference>
<dbReference type="SUPFAM" id="SSF46894">
    <property type="entry name" value="C-terminal effector domain of the bipartite response regulators"/>
    <property type="match status" value="1"/>
</dbReference>
<dbReference type="Gene3D" id="1.10.10.10">
    <property type="entry name" value="Winged helix-like DNA-binding domain superfamily/Winged helix DNA-binding domain"/>
    <property type="match status" value="1"/>
</dbReference>
<keyword evidence="1 3" id="KW-0547">Nucleotide-binding</keyword>
<dbReference type="InterPro" id="IPR058852">
    <property type="entry name" value="HTH_77"/>
</dbReference>
<dbReference type="PRINTS" id="PR00038">
    <property type="entry name" value="HTHLUXR"/>
</dbReference>
<dbReference type="SUPFAM" id="SSF52540">
    <property type="entry name" value="P-loop containing nucleoside triphosphate hydrolases"/>
    <property type="match status" value="1"/>
</dbReference>
<dbReference type="InterPro" id="IPR011009">
    <property type="entry name" value="Kinase-like_dom_sf"/>
</dbReference>
<dbReference type="SUPFAM" id="SSF48452">
    <property type="entry name" value="TPR-like"/>
    <property type="match status" value="1"/>
</dbReference>
<keyword evidence="2 3" id="KW-0067">ATP-binding</keyword>
<dbReference type="Pfam" id="PF00196">
    <property type="entry name" value="GerE"/>
    <property type="match status" value="1"/>
</dbReference>
<dbReference type="InterPro" id="IPR027417">
    <property type="entry name" value="P-loop_NTPase"/>
</dbReference>
<dbReference type="PROSITE" id="PS50011">
    <property type="entry name" value="PROTEIN_KINASE_DOM"/>
    <property type="match status" value="1"/>
</dbReference>
<dbReference type="Pfam" id="PF00069">
    <property type="entry name" value="Pkinase"/>
    <property type="match status" value="1"/>
</dbReference>
<feature type="domain" description="HTH luxR-type" evidence="5">
    <location>
        <begin position="1021"/>
        <end position="1086"/>
    </location>
</feature>
<protein>
    <submittedName>
        <fullName evidence="6">Protein kinase</fullName>
    </submittedName>
</protein>
<dbReference type="PROSITE" id="PS00107">
    <property type="entry name" value="PROTEIN_KINASE_ATP"/>
    <property type="match status" value="1"/>
</dbReference>
<dbReference type="GO" id="GO:0016301">
    <property type="term" value="F:kinase activity"/>
    <property type="evidence" value="ECO:0007669"/>
    <property type="project" value="UniProtKB-KW"/>
</dbReference>
<dbReference type="InterPro" id="IPR017441">
    <property type="entry name" value="Protein_kinase_ATP_BS"/>
</dbReference>
<keyword evidence="6" id="KW-0418">Kinase</keyword>
<dbReference type="RefSeq" id="WP_327096417.1">
    <property type="nucleotide sequence ID" value="NZ_CP109149.1"/>
</dbReference>
<reference evidence="6" key="1">
    <citation type="submission" date="2022-10" db="EMBL/GenBank/DDBJ databases">
        <title>The complete genomes of actinobacterial strains from the NBC collection.</title>
        <authorList>
            <person name="Joergensen T.S."/>
            <person name="Alvarez Arevalo M."/>
            <person name="Sterndorff E.B."/>
            <person name="Faurdal D."/>
            <person name="Vuksanovic O."/>
            <person name="Mourched A.-S."/>
            <person name="Charusanti P."/>
            <person name="Shaw S."/>
            <person name="Blin K."/>
            <person name="Weber T."/>
        </authorList>
    </citation>
    <scope>NUCLEOTIDE SEQUENCE</scope>
    <source>
        <strain evidence="6">NBC_01482</strain>
    </source>
</reference>
<dbReference type="Gene3D" id="1.25.40.10">
    <property type="entry name" value="Tetratricopeptide repeat domain"/>
    <property type="match status" value="1"/>
</dbReference>
<keyword evidence="7" id="KW-1185">Reference proteome</keyword>
<dbReference type="PANTHER" id="PTHR47691:SF3">
    <property type="entry name" value="HTH-TYPE TRANSCRIPTIONAL REGULATOR RV0890C-RELATED"/>
    <property type="match status" value="1"/>
</dbReference>
<dbReference type="CDD" id="cd06170">
    <property type="entry name" value="LuxR_C_like"/>
    <property type="match status" value="1"/>
</dbReference>
<feature type="binding site" evidence="3">
    <location>
        <position position="55"/>
    </location>
    <ligand>
        <name>ATP</name>
        <dbReference type="ChEBI" id="CHEBI:30616"/>
    </ligand>
</feature>
<organism evidence="6 7">
    <name type="scientific">Nocardia vinacea</name>
    <dbReference type="NCBI Taxonomy" id="96468"/>
    <lineage>
        <taxon>Bacteria</taxon>
        <taxon>Bacillati</taxon>
        <taxon>Actinomycetota</taxon>
        <taxon>Actinomycetes</taxon>
        <taxon>Mycobacteriales</taxon>
        <taxon>Nocardiaceae</taxon>
        <taxon>Nocardia</taxon>
    </lineage>
</organism>
<feature type="domain" description="Protein kinase" evidence="4">
    <location>
        <begin position="26"/>
        <end position="291"/>
    </location>
</feature>
<dbReference type="PANTHER" id="PTHR47691">
    <property type="entry name" value="REGULATOR-RELATED"/>
    <property type="match status" value="1"/>
</dbReference>
<proteinExistence type="predicted"/>
<evidence type="ECO:0000259" key="4">
    <source>
        <dbReference type="PROSITE" id="PS50011"/>
    </source>
</evidence>
<dbReference type="InterPro" id="IPR011990">
    <property type="entry name" value="TPR-like_helical_dom_sf"/>
</dbReference>
<gene>
    <name evidence="6" type="ORF">OG563_28885</name>
</gene>
<dbReference type="Gene3D" id="1.10.510.10">
    <property type="entry name" value="Transferase(Phosphotransferase) domain 1"/>
    <property type="match status" value="1"/>
</dbReference>
<keyword evidence="6" id="KW-0808">Transferase</keyword>
<dbReference type="SMART" id="SM00421">
    <property type="entry name" value="HTH_LUXR"/>
    <property type="match status" value="1"/>
</dbReference>
<dbReference type="Pfam" id="PF13424">
    <property type="entry name" value="TPR_12"/>
    <property type="match status" value="1"/>
</dbReference>
<sequence length="1102" mass="120386">MTADDPLRTRRDAVTSVADDLSASGFEDAEEVGRGGFGEVYRCRQVALDRTVAVKVLTAELDEDNQERFFREQRAMGRLTGHPNIVTVLQVGVTKGGRPYLVMPYHPLDSLDAWIRRQGPLPVQTVLWIGVKVAGALESAHRLGIVHRDVKPGNILLTDYGEPALTDFGIARIADGFRTATGVVTASPAFTAPEVLGGDAPTSAADIYGLGSTLFCALTGHAAFERRSGEQVVAQFLRITSQPVPDLRESGIPDDLSAVVESAMQRDPQQRPSATGIGEALRQVQLRHRYPVGEMALHVKPAPEPLDYTSAMREWGPPPTAGERGSVGELPLELTSFVDRRTETAEVKNLLSTCRLVTLAGIGGVGKTRLALRAATSVRRDFADGVRVVELADVRDPSMLIDVVAAALGLRDDSARSTHDVLVQFLQSRETLLVLDNCEQALAASAELVETLLMACPGLRILVTSREPLDIAGEAVLRVLPLTVPDPDGEPSLRGLPKYDAMTLFADRAAAVVPGFELTEDNKAAVAGICSRLDGLPLAVELAAARMRAMSPHQILQRLIDRYALLTRGSRTAPTRQQTLRECIDWSYQLCTPVEQRVWARLTVFAGGFELDAAECVCGAELAPESLLDALSSLVDKSIVIREEPEGVVRFRMLETMRDYGREKLQEIDEHEDLRRRHRDWYQRLALDAEAGWISDRQLSWLARLDREQPNMREALEFCVSDATPESAHAGLRIAAALFVFWSFRGRFGEGRRWLDRLLAHPAAHSIPDRVKALHTSTYMAAVQGNLQYAATLVEQARTLAEQDPAPTTKALATAAEGTLALFRGELGQAISVLEPTLAVFEANARGPVYISTLTNLGWAHALQGDTGRAIRYHEQVLAITQACGESLFRSTTLWGIAIIVWQQSEKSRAQELLLESLRANRRVRSPVIAAMAIEGLAWTGADDNGERAAILMGAAEHLLRSASGVTTFFTELSHYHDECERLVRRALGDRGFEAAFQRGQAMGMNAAVAYALGEPPGTTPRDSGTSLTKRELEVAHLVAQGLTNKQIAAKLVLSQRTAQHHVEHILSKLGFTSRTQIAAWVIDESRQEGDRGSNGGFDPMR</sequence>
<evidence type="ECO:0000259" key="5">
    <source>
        <dbReference type="PROSITE" id="PS50043"/>
    </source>
</evidence>